<name>A0A261UGA5_9BORD</name>
<evidence type="ECO:0000313" key="3">
    <source>
        <dbReference type="Proteomes" id="UP000215767"/>
    </source>
</evidence>
<dbReference type="Pfam" id="PF21527">
    <property type="entry name" value="Stv"/>
    <property type="match status" value="1"/>
</dbReference>
<gene>
    <name evidence="2" type="ORF">CAL28_16545</name>
</gene>
<comment type="caution">
    <text evidence="2">The sequence shown here is derived from an EMBL/GenBank/DDBJ whole genome shotgun (WGS) entry which is preliminary data.</text>
</comment>
<proteinExistence type="predicted"/>
<evidence type="ECO:0000259" key="1">
    <source>
        <dbReference type="Pfam" id="PF21527"/>
    </source>
</evidence>
<accession>A0A261UGA5</accession>
<dbReference type="Proteomes" id="UP000215767">
    <property type="component" value="Unassembled WGS sequence"/>
</dbReference>
<dbReference type="EMBL" id="NEVS01000004">
    <property type="protein sequence ID" value="OZI60968.1"/>
    <property type="molecule type" value="Genomic_DNA"/>
</dbReference>
<protein>
    <recommendedName>
        <fullName evidence="1">Putative adhesin Stv domain-containing protein</fullName>
    </recommendedName>
</protein>
<reference evidence="3" key="1">
    <citation type="submission" date="2017-05" db="EMBL/GenBank/DDBJ databases">
        <title>Complete and WGS of Bordetella genogroups.</title>
        <authorList>
            <person name="Spilker T."/>
            <person name="Lipuma J."/>
        </authorList>
    </citation>
    <scope>NUCLEOTIDE SEQUENCE [LARGE SCALE GENOMIC DNA]</scope>
    <source>
        <strain evidence="3">AU8856</strain>
    </source>
</reference>
<sequence>MNGFHKKTVPEGTELHFYGPDRAILNTRDIYQMFILRNMANRPYRIKTGGEPFVDYQLNKFQGELESYETVRQCLGRYDVVTIRHRPWKIGSDHMMLSELLTDLERRGHRYAKIHCFFCRSYAAPFNVYLDRPTHRAR</sequence>
<evidence type="ECO:0000313" key="2">
    <source>
        <dbReference type="EMBL" id="OZI60968.1"/>
    </source>
</evidence>
<organism evidence="2 3">
    <name type="scientific">Bordetella genomosp. 11</name>
    <dbReference type="NCBI Taxonomy" id="1416808"/>
    <lineage>
        <taxon>Bacteria</taxon>
        <taxon>Pseudomonadati</taxon>
        <taxon>Pseudomonadota</taxon>
        <taxon>Betaproteobacteria</taxon>
        <taxon>Burkholderiales</taxon>
        <taxon>Alcaligenaceae</taxon>
        <taxon>Bordetella</taxon>
    </lineage>
</organism>
<keyword evidence="3" id="KW-1185">Reference proteome</keyword>
<dbReference type="InterPro" id="IPR049002">
    <property type="entry name" value="Stv"/>
</dbReference>
<dbReference type="AlphaFoldDB" id="A0A261UGA5"/>
<feature type="domain" description="Putative adhesin Stv" evidence="1">
    <location>
        <begin position="7"/>
        <end position="121"/>
    </location>
</feature>